<dbReference type="InterPro" id="IPR008333">
    <property type="entry name" value="Cbr1-like_FAD-bd_dom"/>
</dbReference>
<dbReference type="GO" id="GO:0034599">
    <property type="term" value="P:cellular response to oxidative stress"/>
    <property type="evidence" value="ECO:0007669"/>
    <property type="project" value="TreeGrafter"/>
</dbReference>
<evidence type="ECO:0000313" key="12">
    <source>
        <dbReference type="EMBL" id="SUP26065.1"/>
    </source>
</evidence>
<dbReference type="GO" id="GO:0042167">
    <property type="term" value="P:heme catabolic process"/>
    <property type="evidence" value="ECO:0007669"/>
    <property type="project" value="TreeGrafter"/>
</dbReference>
<dbReference type="GO" id="GO:0000166">
    <property type="term" value="F:nucleotide binding"/>
    <property type="evidence" value="ECO:0007669"/>
    <property type="project" value="UniProtKB-KW"/>
</dbReference>
<evidence type="ECO:0000313" key="13">
    <source>
        <dbReference type="Proteomes" id="UP000057088"/>
    </source>
</evidence>
<evidence type="ECO:0000313" key="14">
    <source>
        <dbReference type="Proteomes" id="UP000254626"/>
    </source>
</evidence>
<evidence type="ECO:0000313" key="11">
    <source>
        <dbReference type="EMBL" id="AMF94873.1"/>
    </source>
</evidence>
<evidence type="ECO:0000256" key="5">
    <source>
        <dbReference type="ARBA" id="ARBA00022741"/>
    </source>
</evidence>
<dbReference type="InterPro" id="IPR039261">
    <property type="entry name" value="FNR_nucleotide-bd"/>
</dbReference>
<dbReference type="KEGG" id="vfl:AL536_15620"/>
<dbReference type="InterPro" id="IPR033892">
    <property type="entry name" value="FNR_bac"/>
</dbReference>
<dbReference type="Gene3D" id="3.40.50.80">
    <property type="entry name" value="Nucleotide-binding domain of ferredoxin-NADP reductase (FNR) module"/>
    <property type="match status" value="1"/>
</dbReference>
<dbReference type="InterPro" id="IPR017938">
    <property type="entry name" value="Riboflavin_synthase-like_b-brl"/>
</dbReference>
<evidence type="ECO:0000256" key="7">
    <source>
        <dbReference type="ARBA" id="ARBA00022857"/>
    </source>
</evidence>
<dbReference type="Proteomes" id="UP000254626">
    <property type="component" value="Unassembled WGS sequence"/>
</dbReference>
<reference evidence="12 14" key="3">
    <citation type="submission" date="2018-06" db="EMBL/GenBank/DDBJ databases">
        <authorList>
            <consortium name="Pathogen Informatics"/>
            <person name="Doyle S."/>
        </authorList>
    </citation>
    <scope>NUCLEOTIDE SEQUENCE [LARGE SCALE GENOMIC DNA]</scope>
    <source>
        <strain evidence="12 14">NCTC11327</strain>
    </source>
</reference>
<keyword evidence="7" id="KW-0521">NADP</keyword>
<keyword evidence="6" id="KW-0274">FAD</keyword>
<dbReference type="Pfam" id="PF00970">
    <property type="entry name" value="FAD_binding_6"/>
    <property type="match status" value="1"/>
</dbReference>
<dbReference type="Gene3D" id="2.40.30.10">
    <property type="entry name" value="Translation factors"/>
    <property type="match status" value="1"/>
</dbReference>
<comment type="catalytic activity">
    <reaction evidence="9">
        <text>2 reduced [2Fe-2S]-[ferredoxin] + NADP(+) + H(+) = 2 oxidized [2Fe-2S]-[ferredoxin] + NADPH</text>
        <dbReference type="Rhea" id="RHEA:20125"/>
        <dbReference type="Rhea" id="RHEA-COMP:10000"/>
        <dbReference type="Rhea" id="RHEA-COMP:10001"/>
        <dbReference type="ChEBI" id="CHEBI:15378"/>
        <dbReference type="ChEBI" id="CHEBI:33737"/>
        <dbReference type="ChEBI" id="CHEBI:33738"/>
        <dbReference type="ChEBI" id="CHEBI:57783"/>
        <dbReference type="ChEBI" id="CHEBI:58349"/>
        <dbReference type="EC" id="1.18.1.2"/>
    </reaction>
</comment>
<dbReference type="InterPro" id="IPR051930">
    <property type="entry name" value="FNR_type-1"/>
</dbReference>
<evidence type="ECO:0000256" key="3">
    <source>
        <dbReference type="ARBA" id="ARBA00013223"/>
    </source>
</evidence>
<feature type="domain" description="FAD-binding FR-type" evidence="10">
    <location>
        <begin position="5"/>
        <end position="107"/>
    </location>
</feature>
<dbReference type="GeneID" id="29385246"/>
<dbReference type="GO" id="GO:0004324">
    <property type="term" value="F:ferredoxin-NADP+ reductase activity"/>
    <property type="evidence" value="ECO:0007669"/>
    <property type="project" value="UniProtKB-EC"/>
</dbReference>
<protein>
    <recommendedName>
        <fullName evidence="3">ferredoxin--NADP(+) reductase</fullName>
        <ecNumber evidence="3">1.18.1.2</ecNumber>
    </recommendedName>
</protein>
<keyword evidence="4" id="KW-0285">Flavoprotein</keyword>
<proteinExistence type="inferred from homology"/>
<dbReference type="PANTHER" id="PTHR47878:SF1">
    <property type="entry name" value="FLAVODOXIN_FERREDOXIN--NADP REDUCTASE"/>
    <property type="match status" value="1"/>
</dbReference>
<evidence type="ECO:0000256" key="6">
    <source>
        <dbReference type="ARBA" id="ARBA00022827"/>
    </source>
</evidence>
<dbReference type="SUPFAM" id="SSF63380">
    <property type="entry name" value="Riboflavin synthase domain-like"/>
    <property type="match status" value="1"/>
</dbReference>
<name>A0AAX2LP73_VIBFL</name>
<dbReference type="PROSITE" id="PS51384">
    <property type="entry name" value="FAD_FR"/>
    <property type="match status" value="1"/>
</dbReference>
<accession>A0AAX2LP73</accession>
<dbReference type="Proteomes" id="UP000057088">
    <property type="component" value="Chromosome 2"/>
</dbReference>
<evidence type="ECO:0000259" key="10">
    <source>
        <dbReference type="PROSITE" id="PS51384"/>
    </source>
</evidence>
<dbReference type="EMBL" id="CP014035">
    <property type="protein sequence ID" value="AMF94873.1"/>
    <property type="molecule type" value="Genomic_DNA"/>
</dbReference>
<dbReference type="SUPFAM" id="SSF52343">
    <property type="entry name" value="Ferredoxin reductase-like, C-terminal NADP-linked domain"/>
    <property type="match status" value="1"/>
</dbReference>
<evidence type="ECO:0000256" key="4">
    <source>
        <dbReference type="ARBA" id="ARBA00022630"/>
    </source>
</evidence>
<gene>
    <name evidence="12" type="primary">fpr</name>
    <name evidence="11" type="ORF">AL536_15620</name>
    <name evidence="12" type="ORF">NCTC11327_01875</name>
</gene>
<dbReference type="RefSeq" id="WP_061056689.1">
    <property type="nucleotide sequence ID" value="NZ_CABLBX010000003.1"/>
</dbReference>
<reference evidence="11" key="2">
    <citation type="submission" date="2018-01" db="EMBL/GenBank/DDBJ databases">
        <title>FDA dAtabase for Regulatory Grade micrObial Sequences (FDA-ARGOS): Supporting development and validation of Infectious Disease Dx tests.</title>
        <authorList>
            <person name="Hoffmann M."/>
            <person name="Allard M."/>
            <person name="Evans P."/>
            <person name="Brown E."/>
            <person name="Tallon L."/>
            <person name="Sadzewicz L."/>
            <person name="Sengamalay N."/>
            <person name="Ott S."/>
            <person name="Godinez A."/>
            <person name="Nagaraj S."/>
            <person name="Vyas G."/>
            <person name="Aluvathingal J."/>
            <person name="Nadendla S."/>
            <person name="Geyer C."/>
            <person name="Sichtig H."/>
        </authorList>
    </citation>
    <scope>NUCLEOTIDE SEQUENCE</scope>
    <source>
        <strain evidence="11">ATCC 33809</strain>
    </source>
</reference>
<dbReference type="InterPro" id="IPR001709">
    <property type="entry name" value="Flavoprot_Pyr_Nucl_cyt_Rdtase"/>
</dbReference>
<dbReference type="PRINTS" id="PR00371">
    <property type="entry name" value="FPNCR"/>
</dbReference>
<keyword evidence="8 12" id="KW-0560">Oxidoreductase</keyword>
<dbReference type="AlphaFoldDB" id="A0AAX2LP73"/>
<reference evidence="13" key="1">
    <citation type="submission" date="2015-12" db="EMBL/GenBank/DDBJ databases">
        <title>FDA dAtabase for Regulatory Grade micrObial Sequences (FDA-ARGOS): Supporting development and validation of Infectious Disease Dx tests.</title>
        <authorList>
            <person name="Hoffmann M."/>
            <person name="Allard M."/>
            <person name="Evans P."/>
            <person name="Brown E."/>
            <person name="Tallon L.J."/>
            <person name="Sadzewicz L."/>
            <person name="Sengamalay N."/>
            <person name="Ott S."/>
            <person name="Godinez A."/>
            <person name="Nagaraj S."/>
            <person name="Vyas G."/>
            <person name="Aluvathingal J."/>
            <person name="Nadendla S."/>
            <person name="Geyer C."/>
            <person name="Sichtig H."/>
        </authorList>
    </citation>
    <scope>NUCLEOTIDE SEQUENCE [LARGE SCALE GENOMIC DNA]</scope>
    <source>
        <strain evidence="13">ATCC 33809</strain>
    </source>
</reference>
<evidence type="ECO:0000256" key="8">
    <source>
        <dbReference type="ARBA" id="ARBA00023002"/>
    </source>
</evidence>
<dbReference type="InterPro" id="IPR001433">
    <property type="entry name" value="OxRdtase_FAD/NAD-bd"/>
</dbReference>
<evidence type="ECO:0000256" key="2">
    <source>
        <dbReference type="ARBA" id="ARBA00008312"/>
    </source>
</evidence>
<organism evidence="12 14">
    <name type="scientific">Vibrio fluvialis</name>
    <dbReference type="NCBI Taxonomy" id="676"/>
    <lineage>
        <taxon>Bacteria</taxon>
        <taxon>Pseudomonadati</taxon>
        <taxon>Pseudomonadota</taxon>
        <taxon>Gammaproteobacteria</taxon>
        <taxon>Vibrionales</taxon>
        <taxon>Vibrionaceae</taxon>
        <taxon>Vibrio</taxon>
    </lineage>
</organism>
<keyword evidence="13" id="KW-1185">Reference proteome</keyword>
<dbReference type="PANTHER" id="PTHR47878">
    <property type="entry name" value="OXIDOREDUCTASE FAD/NAD(P)-BINDING DOMAIN PROTEIN"/>
    <property type="match status" value="1"/>
</dbReference>
<sequence>MSLFAGFNPVQVIERIDWTPEQFSLRVSGAELPFSAGQFTKLGLEDDAGNLVSRAYSLVNAPGATADEHEFLIVAHPQGKLSPRLQSLSAGDTVWVGNSAYGDLIQPSIPDFTQDLWLLATGTGIGPFLSLLADQRLTQPNIVLVHGVRYGRDRVYRDDIQTLVEQYQGRLRYHTVVSREALSDAMSGRIPALIESGELQTVSELELAPEHSFVMMCGNPDMIKDTASTLRDKGLPPFRQATGGNYIHERYW</sequence>
<comment type="similarity">
    <text evidence="2">Belongs to the ferredoxin--NADP reductase type 1 family.</text>
</comment>
<dbReference type="Pfam" id="PF00175">
    <property type="entry name" value="NAD_binding_1"/>
    <property type="match status" value="1"/>
</dbReference>
<dbReference type="EMBL" id="UHIP01000001">
    <property type="protein sequence ID" value="SUP26065.1"/>
    <property type="molecule type" value="Genomic_DNA"/>
</dbReference>
<comment type="cofactor">
    <cofactor evidence="1">
        <name>FAD</name>
        <dbReference type="ChEBI" id="CHEBI:57692"/>
    </cofactor>
</comment>
<evidence type="ECO:0000256" key="1">
    <source>
        <dbReference type="ARBA" id="ARBA00001974"/>
    </source>
</evidence>
<dbReference type="InterPro" id="IPR017927">
    <property type="entry name" value="FAD-bd_FR_type"/>
</dbReference>
<evidence type="ECO:0000256" key="9">
    <source>
        <dbReference type="ARBA" id="ARBA00047776"/>
    </source>
</evidence>
<dbReference type="EC" id="1.18.1.2" evidence="3"/>
<dbReference type="CDD" id="cd06195">
    <property type="entry name" value="FNR1"/>
    <property type="match status" value="1"/>
</dbReference>
<keyword evidence="5" id="KW-0547">Nucleotide-binding</keyword>